<gene>
    <name evidence="1" type="ORF">C8Q71DRAFT_886817</name>
</gene>
<evidence type="ECO:0000313" key="1">
    <source>
        <dbReference type="EMBL" id="KAH9830348.1"/>
    </source>
</evidence>
<dbReference type="RefSeq" id="XP_047773670.1">
    <property type="nucleotide sequence ID" value="XM_047928580.1"/>
</dbReference>
<sequence>MSAGVRRHVWRSCKVLTVDMAFPRPSLSHRTSTERGIERCVKATSRDARWLRRVARRWRETFIHGLAGNGTGYSTALSSSILAQLVHKAPLFVPGINTSIVKMSPRRYTHKNAREANFQSRRPIWNIFCSVTTPAAKVVLVLVVDRREGTHRAKLRPHFSLCTYPTTDALLTTARNIQMFHQDRLKLPIHVSFERRVPRRAAASWHERLRPPTLELASRAFFIEERTVPGRAGDSDALPQYATYPPHSAAKTAPLHPSDPIPTQTQTFVQNSLKNVRTTYLHSFLLHSSLSRLIHNAAAWRAIVELQYSDTVRTIGPWEQQHVRQVFVGIVASAGSSTNRYGRSPARALPRRGASQSIAGASVGPASAPASPLPLGTIAYTSPIPRLAPSVRVTDPPNHYRSTRLADEYGRNLKIASDVIAQEEAYDRLCISGKQGLRVKVMRINDTRRFNVFEVQLFFRLAEILRDHPGPLESCMTSNVDALETSTIGRLRVFNRPATNLGFQDVEMDTDGSGVEDGRSLKPVALQLFGVSSFLVPPFAPEDYTRAPIGRLASNSLIPVKARNLATQAVANNVHNRIIGVEVRRALLRQAPRTMTHLASLQRNPSAAMTYEKPL</sequence>
<reference evidence="1 2" key="1">
    <citation type="journal article" date="2021" name="Environ. Microbiol.">
        <title>Gene family expansions and transcriptome signatures uncover fungal adaptations to wood decay.</title>
        <authorList>
            <person name="Hage H."/>
            <person name="Miyauchi S."/>
            <person name="Viragh M."/>
            <person name="Drula E."/>
            <person name="Min B."/>
            <person name="Chaduli D."/>
            <person name="Navarro D."/>
            <person name="Favel A."/>
            <person name="Norest M."/>
            <person name="Lesage-Meessen L."/>
            <person name="Balint B."/>
            <person name="Merenyi Z."/>
            <person name="de Eugenio L."/>
            <person name="Morin E."/>
            <person name="Martinez A.T."/>
            <person name="Baldrian P."/>
            <person name="Stursova M."/>
            <person name="Martinez M.J."/>
            <person name="Novotny C."/>
            <person name="Magnuson J.K."/>
            <person name="Spatafora J.W."/>
            <person name="Maurice S."/>
            <person name="Pangilinan J."/>
            <person name="Andreopoulos W."/>
            <person name="LaButti K."/>
            <person name="Hundley H."/>
            <person name="Na H."/>
            <person name="Kuo A."/>
            <person name="Barry K."/>
            <person name="Lipzen A."/>
            <person name="Henrissat B."/>
            <person name="Riley R."/>
            <person name="Ahrendt S."/>
            <person name="Nagy L.G."/>
            <person name="Grigoriev I.V."/>
            <person name="Martin F."/>
            <person name="Rosso M.N."/>
        </authorList>
    </citation>
    <scope>NUCLEOTIDE SEQUENCE [LARGE SCALE GENOMIC DNA]</scope>
    <source>
        <strain evidence="1 2">CIRM-BRFM 1785</strain>
    </source>
</reference>
<comment type="caution">
    <text evidence="1">The sequence shown here is derived from an EMBL/GenBank/DDBJ whole genome shotgun (WGS) entry which is preliminary data.</text>
</comment>
<name>A0ABQ8K122_9APHY</name>
<protein>
    <submittedName>
        <fullName evidence="1">Uncharacterized protein</fullName>
    </submittedName>
</protein>
<organism evidence="1 2">
    <name type="scientific">Rhodofomes roseus</name>
    <dbReference type="NCBI Taxonomy" id="34475"/>
    <lineage>
        <taxon>Eukaryota</taxon>
        <taxon>Fungi</taxon>
        <taxon>Dikarya</taxon>
        <taxon>Basidiomycota</taxon>
        <taxon>Agaricomycotina</taxon>
        <taxon>Agaricomycetes</taxon>
        <taxon>Polyporales</taxon>
        <taxon>Rhodofomes</taxon>
    </lineage>
</organism>
<dbReference type="EMBL" id="JADCUA010000032">
    <property type="protein sequence ID" value="KAH9830348.1"/>
    <property type="molecule type" value="Genomic_DNA"/>
</dbReference>
<dbReference type="Proteomes" id="UP000814176">
    <property type="component" value="Unassembled WGS sequence"/>
</dbReference>
<keyword evidence="2" id="KW-1185">Reference proteome</keyword>
<evidence type="ECO:0000313" key="2">
    <source>
        <dbReference type="Proteomes" id="UP000814176"/>
    </source>
</evidence>
<dbReference type="GeneID" id="72009312"/>
<accession>A0ABQ8K122</accession>
<proteinExistence type="predicted"/>